<dbReference type="SUPFAM" id="SSF50156">
    <property type="entry name" value="PDZ domain-like"/>
    <property type="match status" value="1"/>
</dbReference>
<dbReference type="InterPro" id="IPR001478">
    <property type="entry name" value="PDZ"/>
</dbReference>
<keyword evidence="1" id="KW-0949">S-adenosyl-L-methionine</keyword>
<reference evidence="7" key="1">
    <citation type="submission" date="2020-10" db="EMBL/GenBank/DDBJ databases">
        <authorList>
            <person name="Kadnikov V."/>
            <person name="Beletsky A.V."/>
            <person name="Mardanov A.V."/>
            <person name="Karnachuk O.V."/>
            <person name="Ravin N.V."/>
        </authorList>
    </citation>
    <scope>NUCLEOTIDE SEQUENCE</scope>
    <source>
        <strain evidence="7">Bu02</strain>
    </source>
</reference>
<dbReference type="CDD" id="cd01335">
    <property type="entry name" value="Radical_SAM"/>
    <property type="match status" value="1"/>
</dbReference>
<dbReference type="PANTHER" id="PTHR11228:SF7">
    <property type="entry name" value="PQQA PEPTIDE CYCLASE"/>
    <property type="match status" value="1"/>
</dbReference>
<dbReference type="InterPro" id="IPR013785">
    <property type="entry name" value="Aldolase_TIM"/>
</dbReference>
<dbReference type="InterPro" id="IPR007197">
    <property type="entry name" value="rSAM"/>
</dbReference>
<reference evidence="7" key="2">
    <citation type="journal article" date="2023" name="Biology">
        <title>Prokaryotic Life Associated with Coal-Fire Gas Vents Revealed by Metagenomics.</title>
        <authorList>
            <person name="Kadnikov V.V."/>
            <person name="Mardanov A.V."/>
            <person name="Beletsky A.V."/>
            <person name="Karnachuk O.V."/>
            <person name="Ravin N.V."/>
        </authorList>
    </citation>
    <scope>NUCLEOTIDE SEQUENCE</scope>
    <source>
        <strain evidence="7">Bu02</strain>
    </source>
</reference>
<keyword evidence="4" id="KW-0411">Iron-sulfur</keyword>
<dbReference type="Gene3D" id="2.30.42.10">
    <property type="match status" value="1"/>
</dbReference>
<proteinExistence type="predicted"/>
<dbReference type="InterPro" id="IPR050377">
    <property type="entry name" value="Radical_SAM_PqqE_MftC-like"/>
</dbReference>
<evidence type="ECO:0000259" key="5">
    <source>
        <dbReference type="PROSITE" id="PS50106"/>
    </source>
</evidence>
<dbReference type="InterPro" id="IPR041489">
    <property type="entry name" value="PDZ_6"/>
</dbReference>
<dbReference type="KEGG" id="fcz:IMF26_07955"/>
<keyword evidence="2" id="KW-0479">Metal-binding</keyword>
<dbReference type="AlphaFoldDB" id="A0AAT9LA81"/>
<evidence type="ECO:0000256" key="4">
    <source>
        <dbReference type="ARBA" id="ARBA00023014"/>
    </source>
</evidence>
<dbReference type="SUPFAM" id="SSF102114">
    <property type="entry name" value="Radical SAM enzymes"/>
    <property type="match status" value="1"/>
</dbReference>
<sequence length="444" mass="49886">MITPSPSIEALLYHAQKEGILPITSRCNMGCIFCSNAYNPPGCEIFNIPPRSAEEIEDTILWLGASRGPVVIGESVTRINEGEPLTHPEFAEILKLVRKYYPHRPIKVTTNCSLLDRELIALLSDLEVELLVSLNTVGHRERVMRDPEPERTLKNVSALGGKVSFEGSIVALPFITGWEDIRETGRFLKESGAKLIRLLSPGFSSRHPLASYLTPGIWTEIREFSKELARELKLPILSEPPEIKDLSARVEEVLPGSPARRAHLRSGDVILRVAGLEVFSRKEAFELARDRENPKISYERDGVLYDTTLTKEKYESPGFIMYEDLDPEEWFSWERKSGIRRGRNVLILTSSLAKPVIEKALEARGLSARVEEVPSLFFGGNIQAGGLLTVRDFVERYREVTSDGFRPEVVTLPARAFDPWGRDLRGEHYKAFMEETGCPVVISG</sequence>
<protein>
    <submittedName>
        <fullName evidence="7">Radical SAM protein</fullName>
    </submittedName>
</protein>
<evidence type="ECO:0000256" key="1">
    <source>
        <dbReference type="ARBA" id="ARBA00022691"/>
    </source>
</evidence>
<dbReference type="PROSITE" id="PS51918">
    <property type="entry name" value="RADICAL_SAM"/>
    <property type="match status" value="1"/>
</dbReference>
<dbReference type="InterPro" id="IPR058240">
    <property type="entry name" value="rSAM_sf"/>
</dbReference>
<feature type="domain" description="Radical SAM core" evidence="6">
    <location>
        <begin position="13"/>
        <end position="231"/>
    </location>
</feature>
<evidence type="ECO:0000256" key="2">
    <source>
        <dbReference type="ARBA" id="ARBA00022723"/>
    </source>
</evidence>
<keyword evidence="3" id="KW-0408">Iron</keyword>
<dbReference type="InterPro" id="IPR036034">
    <property type="entry name" value="PDZ_sf"/>
</dbReference>
<dbReference type="GO" id="GO:0051536">
    <property type="term" value="F:iron-sulfur cluster binding"/>
    <property type="evidence" value="ECO:0007669"/>
    <property type="project" value="UniProtKB-KW"/>
</dbReference>
<dbReference type="PANTHER" id="PTHR11228">
    <property type="entry name" value="RADICAL SAM DOMAIN PROTEIN"/>
    <property type="match status" value="1"/>
</dbReference>
<dbReference type="SFLD" id="SFLDS00029">
    <property type="entry name" value="Radical_SAM"/>
    <property type="match status" value="1"/>
</dbReference>
<organism evidence="7">
    <name type="scientific">Candidatus Fermentithermobacillus carboniphilus</name>
    <dbReference type="NCBI Taxonomy" id="3085328"/>
    <lineage>
        <taxon>Bacteria</taxon>
        <taxon>Bacillati</taxon>
        <taxon>Bacillota</taxon>
        <taxon>Candidatus Fermentithermobacillia</taxon>
        <taxon>Candidatus Fermentithermobacillales</taxon>
        <taxon>Candidatus Fermentithermobacillaceae</taxon>
        <taxon>Candidatus Fermentithermobacillus</taxon>
    </lineage>
</organism>
<dbReference type="GO" id="GO:0046872">
    <property type="term" value="F:metal ion binding"/>
    <property type="evidence" value="ECO:0007669"/>
    <property type="project" value="UniProtKB-KW"/>
</dbReference>
<dbReference type="EMBL" id="CP062796">
    <property type="protein sequence ID" value="QUL97996.1"/>
    <property type="molecule type" value="Genomic_DNA"/>
</dbReference>
<name>A0AAT9LA81_9FIRM</name>
<evidence type="ECO:0000313" key="7">
    <source>
        <dbReference type="EMBL" id="QUL97996.1"/>
    </source>
</evidence>
<gene>
    <name evidence="7" type="ORF">IMF26_07955</name>
</gene>
<feature type="domain" description="PDZ" evidence="5">
    <location>
        <begin position="250"/>
        <end position="290"/>
    </location>
</feature>
<dbReference type="Pfam" id="PF17820">
    <property type="entry name" value="PDZ_6"/>
    <property type="match status" value="1"/>
</dbReference>
<dbReference type="Gene3D" id="3.20.20.70">
    <property type="entry name" value="Aldolase class I"/>
    <property type="match status" value="1"/>
</dbReference>
<evidence type="ECO:0000259" key="6">
    <source>
        <dbReference type="PROSITE" id="PS51918"/>
    </source>
</evidence>
<evidence type="ECO:0000256" key="3">
    <source>
        <dbReference type="ARBA" id="ARBA00023004"/>
    </source>
</evidence>
<dbReference type="Pfam" id="PF04055">
    <property type="entry name" value="Radical_SAM"/>
    <property type="match status" value="1"/>
</dbReference>
<dbReference type="GO" id="GO:0003824">
    <property type="term" value="F:catalytic activity"/>
    <property type="evidence" value="ECO:0007669"/>
    <property type="project" value="InterPro"/>
</dbReference>
<dbReference type="PROSITE" id="PS50106">
    <property type="entry name" value="PDZ"/>
    <property type="match status" value="1"/>
</dbReference>
<accession>A0AAT9LA81</accession>